<evidence type="ECO:0000313" key="2">
    <source>
        <dbReference type="Proteomes" id="UP000605990"/>
    </source>
</evidence>
<dbReference type="EMBL" id="JACRUN010000009">
    <property type="protein sequence ID" value="MBC5835933.1"/>
    <property type="molecule type" value="Genomic_DNA"/>
</dbReference>
<proteinExistence type="predicted"/>
<evidence type="ECO:0000313" key="1">
    <source>
        <dbReference type="EMBL" id="MBC5835933.1"/>
    </source>
</evidence>
<dbReference type="Gene3D" id="2.60.40.10">
    <property type="entry name" value="Immunoglobulins"/>
    <property type="match status" value="1"/>
</dbReference>
<organism evidence="1 2">
    <name type="scientific">Flavobacterium bernardetii</name>
    <dbReference type="NCBI Taxonomy" id="2813823"/>
    <lineage>
        <taxon>Bacteria</taxon>
        <taxon>Pseudomonadati</taxon>
        <taxon>Bacteroidota</taxon>
        <taxon>Flavobacteriia</taxon>
        <taxon>Flavobacteriales</taxon>
        <taxon>Flavobacteriaceae</taxon>
        <taxon>Flavobacterium</taxon>
    </lineage>
</organism>
<gene>
    <name evidence="1" type="ORF">H8R27_13645</name>
</gene>
<dbReference type="RefSeq" id="WP_166130581.1">
    <property type="nucleotide sequence ID" value="NZ_JAANOQ010000008.1"/>
</dbReference>
<dbReference type="Proteomes" id="UP000605990">
    <property type="component" value="Unassembled WGS sequence"/>
</dbReference>
<sequence length="1147" mass="125230">MKSFYLTLLLGFFQFGFSQLSNFNLQITATDEFCSGNGTLNFSVSNTTAGATIVYTVFLLPNTTTPIATTTNSSLTGLSAGNYQVIANQSLGANTNSQQQNATISNDIENLTFTISHQKVKCGNDGVLTANVITGNAVSYELLTGPVTMPAQVSNVFSNLPVGNYSIRVFDICGNAVVNSFTLIQNYTPLSIFSLIENELTCSTVKLKANTNYSNGNIAYPLNVEFKVYPPNSAPPLIYTQTLTSFSNQGIEQITPRFDGNYFYDVKIIDACGNATVSNNNLINNNFSFVVFTLNGCSPKINISTTNAVYPYTIEFLISPAGYNPSTLNPGFPGPYFTQETELNVVLGNYSVKLTDACGKTLTVNFQVLDFETPVLGTASSNGCGEISFSINQVYDVTIQSVTLVSAPATYTGSLPENLSAFISTSGYNWTHTGFPAGNYVFHIVDSCGVLHIKNITVGSGQSASLSVNNYPECELGFGSVYGLYGSATITSLQILSAPNNYPFSLPHIISPATNNAFSLTNVPQGSYTVQMTSSCGNVQTDIINVLGYVDSGTTIEIQQFCSSFNLKFTHQGNGNQAAYGLQKFNAVTGNWEHPITGMQIINNLINPSNFYALSHNQWNINLSFLGKFRIIKAYRNFNFVTCIRTIKEFEVLGQPKVLNHNVINCGNGFSAIQLNAVGIGQLIYRITSKNNQPFFVNNGTNNVFSNLEPAIYNFQIEDSCGNVLNHQIQINTGFPIQITSNLCENQLSNLTVDTHAFLQYEWWKDGNPSNILSTTNVLTFNPFLSSANSGIYYVRIIHNGNPTSCLNTVKTYTILTQATPLAGLDSTINLCGLQNSINLTSYLSGTFDSNGNWEEITTSNSLPINGIWDATSVNYGVYKFKYVVNGFCASSDEAIITINIIEKPVITSMSTLYSVCKGEDLQINPNMNNSNYSYQWTGPNNFSSTNTMLQFNAIQSVSIGQYTLIVSNNGCNSDPFNFVIEVTSLPEFYINETCENNIKTLTAIPLNGTFDAAINFNWTGPNGFTSSLNPIQTQSGNIGDYSLTIEKNTCQVLKGISVLSTACQIPKGISPNDDGLNDYFDLSGFDVNAIKIYNRYGLEIYSKENGYKKEWYGQANNGAILPDATYFYVLKLNSGQSKTGWVYVTR</sequence>
<name>A0ABR7J1N7_9FLAO</name>
<dbReference type="InterPro" id="IPR013783">
    <property type="entry name" value="Ig-like_fold"/>
</dbReference>
<dbReference type="NCBIfam" id="TIGR04131">
    <property type="entry name" value="Bac_Flav_CTERM"/>
    <property type="match status" value="1"/>
</dbReference>
<keyword evidence="2" id="KW-1185">Reference proteome</keyword>
<dbReference type="Pfam" id="PF13585">
    <property type="entry name" value="CHU_C"/>
    <property type="match status" value="1"/>
</dbReference>
<comment type="caution">
    <text evidence="1">The sequence shown here is derived from an EMBL/GenBank/DDBJ whole genome shotgun (WGS) entry which is preliminary data.</text>
</comment>
<dbReference type="InterPro" id="IPR026341">
    <property type="entry name" value="T9SS_type_B"/>
</dbReference>
<protein>
    <submittedName>
        <fullName evidence="1">Gliding motility-associated C-terminal domain-containing protein</fullName>
    </submittedName>
</protein>
<accession>A0ABR7J1N7</accession>
<reference evidence="1 2" key="1">
    <citation type="submission" date="2020-08" db="EMBL/GenBank/DDBJ databases">
        <title>Description of novel Flavobacterium F-408 isolate.</title>
        <authorList>
            <person name="Saticioglu I.B."/>
            <person name="Duman M."/>
            <person name="Altun S."/>
        </authorList>
    </citation>
    <scope>NUCLEOTIDE SEQUENCE [LARGE SCALE GENOMIC DNA]</scope>
    <source>
        <strain evidence="1 2">F-408</strain>
    </source>
</reference>